<dbReference type="InterPro" id="IPR044822">
    <property type="entry name" value="Myb_DNA-bind_4"/>
</dbReference>
<proteinExistence type="predicted"/>
<evidence type="ECO:0000313" key="4">
    <source>
        <dbReference type="Proteomes" id="UP001162156"/>
    </source>
</evidence>
<dbReference type="Gene3D" id="1.10.10.60">
    <property type="entry name" value="Homeodomain-like"/>
    <property type="match status" value="1"/>
</dbReference>
<comment type="caution">
    <text evidence="3">The sequence shown here is derived from an EMBL/GenBank/DDBJ whole genome shotgun (WGS) entry which is preliminary data.</text>
</comment>
<dbReference type="AlphaFoldDB" id="A0AAV8WW36"/>
<dbReference type="EMBL" id="JANEYF010004540">
    <property type="protein sequence ID" value="KAJ8930805.1"/>
    <property type="molecule type" value="Genomic_DNA"/>
</dbReference>
<feature type="domain" description="Myb/SANT-like DNA-binding" evidence="2">
    <location>
        <begin position="113"/>
        <end position="173"/>
    </location>
</feature>
<dbReference type="Proteomes" id="UP001162156">
    <property type="component" value="Unassembled WGS sequence"/>
</dbReference>
<evidence type="ECO:0000313" key="3">
    <source>
        <dbReference type="EMBL" id="KAJ8930805.1"/>
    </source>
</evidence>
<keyword evidence="4" id="KW-1185">Reference proteome</keyword>
<accession>A0AAV8WW36</accession>
<protein>
    <recommendedName>
        <fullName evidence="2">Myb/SANT-like DNA-binding domain-containing protein</fullName>
    </recommendedName>
</protein>
<name>A0AAV8WW36_9CUCU</name>
<evidence type="ECO:0000256" key="1">
    <source>
        <dbReference type="SAM" id="MobiDB-lite"/>
    </source>
</evidence>
<organism evidence="3 4">
    <name type="scientific">Rhamnusium bicolor</name>
    <dbReference type="NCBI Taxonomy" id="1586634"/>
    <lineage>
        <taxon>Eukaryota</taxon>
        <taxon>Metazoa</taxon>
        <taxon>Ecdysozoa</taxon>
        <taxon>Arthropoda</taxon>
        <taxon>Hexapoda</taxon>
        <taxon>Insecta</taxon>
        <taxon>Pterygota</taxon>
        <taxon>Neoptera</taxon>
        <taxon>Endopterygota</taxon>
        <taxon>Coleoptera</taxon>
        <taxon>Polyphaga</taxon>
        <taxon>Cucujiformia</taxon>
        <taxon>Chrysomeloidea</taxon>
        <taxon>Cerambycidae</taxon>
        <taxon>Lepturinae</taxon>
        <taxon>Rhagiini</taxon>
        <taxon>Rhamnusium</taxon>
    </lineage>
</organism>
<sequence>MSDSEVTHDLSPNSNAVKNPDESVCKDANIVNVSESEQFKSVSSQCGHYLNTDEDIVVTVKSYSPVREFESEDEQEAMDDTEVGSQIKLAEFFILETGTQSSKNISSDSNIAKWNINNTKILIDMYNTYRNKVGSYQIKTIKQMWQVIANELNAATGMNFGPTQCENKWRVLGRT</sequence>
<gene>
    <name evidence="3" type="ORF">NQ314_016361</name>
</gene>
<reference evidence="3" key="1">
    <citation type="journal article" date="2023" name="Insect Mol. Biol.">
        <title>Genome sequencing provides insights into the evolution of gene families encoding plant cell wall-degrading enzymes in longhorned beetles.</title>
        <authorList>
            <person name="Shin N.R."/>
            <person name="Okamura Y."/>
            <person name="Kirsch R."/>
            <person name="Pauchet Y."/>
        </authorList>
    </citation>
    <scope>NUCLEOTIDE SEQUENCE</scope>
    <source>
        <strain evidence="3">RBIC_L_NR</strain>
    </source>
</reference>
<dbReference type="Pfam" id="PF13837">
    <property type="entry name" value="Myb_DNA-bind_4"/>
    <property type="match status" value="1"/>
</dbReference>
<evidence type="ECO:0000259" key="2">
    <source>
        <dbReference type="Pfam" id="PF13837"/>
    </source>
</evidence>
<feature type="region of interest" description="Disordered" evidence="1">
    <location>
        <begin position="1"/>
        <end position="22"/>
    </location>
</feature>